<evidence type="ECO:0008006" key="3">
    <source>
        <dbReference type="Google" id="ProtNLM"/>
    </source>
</evidence>
<protein>
    <recommendedName>
        <fullName evidence="3">Sel1 repeat family protein</fullName>
    </recommendedName>
</protein>
<dbReference type="AlphaFoldDB" id="A0A849CKM7"/>
<comment type="caution">
    <text evidence="1">The sequence shown here is derived from an EMBL/GenBank/DDBJ whole genome shotgun (WGS) entry which is preliminary data.</text>
</comment>
<evidence type="ECO:0000313" key="2">
    <source>
        <dbReference type="Proteomes" id="UP000540079"/>
    </source>
</evidence>
<evidence type="ECO:0000313" key="1">
    <source>
        <dbReference type="EMBL" id="NNI79741.1"/>
    </source>
</evidence>
<dbReference type="RefSeq" id="WP_014668516.1">
    <property type="nucleotide sequence ID" value="NZ_CP030096.1"/>
</dbReference>
<dbReference type="EMBL" id="PPVL01000010">
    <property type="protein sequence ID" value="NNI79741.1"/>
    <property type="molecule type" value="Genomic_DNA"/>
</dbReference>
<accession>A0A849CKM7</accession>
<name>A0A849CKM7_PASMD</name>
<reference evidence="1 2" key="1">
    <citation type="journal article" date="2018" name="Front. Microbiol.">
        <title>Genetic and Phylogenetic Characteristics of Pasteurella multocida Isolates From Different Host Species.</title>
        <authorList>
            <person name="Peng Z."/>
            <person name="Liang W."/>
            <person name="Wang F."/>
            <person name="Xu Z."/>
            <person name="Xie Z."/>
            <person name="Lian Z."/>
            <person name="Hua L."/>
            <person name="Zhou R."/>
            <person name="Chen H."/>
            <person name="Wu B."/>
        </authorList>
    </citation>
    <scope>NUCLEOTIDE SEQUENCE [LARGE SCALE GENOMIC DNA]</scope>
    <source>
        <strain evidence="1 2">HNA06</strain>
    </source>
</reference>
<dbReference type="Gene3D" id="1.25.40.10">
    <property type="entry name" value="Tetratricopeptide repeat domain"/>
    <property type="match status" value="1"/>
</dbReference>
<dbReference type="Proteomes" id="UP000540079">
    <property type="component" value="Unassembled WGS sequence"/>
</dbReference>
<organism evidence="1 2">
    <name type="scientific">Pasteurella multocida</name>
    <dbReference type="NCBI Taxonomy" id="747"/>
    <lineage>
        <taxon>Bacteria</taxon>
        <taxon>Pseudomonadati</taxon>
        <taxon>Pseudomonadota</taxon>
        <taxon>Gammaproteobacteria</taxon>
        <taxon>Pasteurellales</taxon>
        <taxon>Pasteurellaceae</taxon>
        <taxon>Pasteurella</taxon>
    </lineage>
</organism>
<proteinExistence type="predicted"/>
<dbReference type="InterPro" id="IPR011990">
    <property type="entry name" value="TPR-like_helical_dom_sf"/>
</dbReference>
<sequence length="226" mass="25782">MWKKCGLFLMSFTLSHTVYGLDYLPEQIELLKDAQKGNPEAQYDLAMSLQTTTDMAHLKQSDFFYWLEQAANNKYDVAQDLLDDILAEYDPKLLQDLAPNGSQKIFDEVYQLDKQQPKNYALIVSKLKQAAELENYTALAQLSWIYGDSRLAKNYGVAFSTIKACTLATYNNLRHGDINKEDMEYLCSGDVLNRADWPQAQKLANKMAAEIKQKPTALFSLLDQLK</sequence>
<gene>
    <name evidence="1" type="ORF">C2800_09975</name>
</gene>